<dbReference type="InterPro" id="IPR036271">
    <property type="entry name" value="Tet_transcr_reg_TetR-rel_C_sf"/>
</dbReference>
<dbReference type="GO" id="GO:0045892">
    <property type="term" value="P:negative regulation of DNA-templated transcription"/>
    <property type="evidence" value="ECO:0007669"/>
    <property type="project" value="InterPro"/>
</dbReference>
<keyword evidence="1" id="KW-0678">Repressor</keyword>
<dbReference type="Proteomes" id="UP000664382">
    <property type="component" value="Unassembled WGS sequence"/>
</dbReference>
<dbReference type="PANTHER" id="PTHR30055">
    <property type="entry name" value="HTH-TYPE TRANSCRIPTIONAL REGULATOR RUTR"/>
    <property type="match status" value="1"/>
</dbReference>
<dbReference type="InterPro" id="IPR001647">
    <property type="entry name" value="HTH_TetR"/>
</dbReference>
<evidence type="ECO:0000256" key="2">
    <source>
        <dbReference type="ARBA" id="ARBA00023015"/>
    </source>
</evidence>
<accession>A0A939MKY2</accession>
<dbReference type="InterPro" id="IPR009057">
    <property type="entry name" value="Homeodomain-like_sf"/>
</dbReference>
<comment type="caution">
    <text evidence="7">The sequence shown here is derived from an EMBL/GenBank/DDBJ whole genome shotgun (WGS) entry which is preliminary data.</text>
</comment>
<dbReference type="AlphaFoldDB" id="A0A939MKY2"/>
<dbReference type="Gene3D" id="1.10.357.10">
    <property type="entry name" value="Tetracycline Repressor, domain 2"/>
    <property type="match status" value="1"/>
</dbReference>
<dbReference type="PANTHER" id="PTHR30055:SF151">
    <property type="entry name" value="TRANSCRIPTIONAL REGULATORY PROTEIN"/>
    <property type="match status" value="1"/>
</dbReference>
<keyword evidence="3 5" id="KW-0238">DNA-binding</keyword>
<name>A0A939MKY2_9MICO</name>
<keyword evidence="2" id="KW-0805">Transcription regulation</keyword>
<dbReference type="SUPFAM" id="SSF48498">
    <property type="entry name" value="Tetracyclin repressor-like, C-terminal domain"/>
    <property type="match status" value="1"/>
</dbReference>
<feature type="DNA-binding region" description="H-T-H motif" evidence="5">
    <location>
        <begin position="33"/>
        <end position="52"/>
    </location>
</feature>
<dbReference type="RefSeq" id="WP_208098430.1">
    <property type="nucleotide sequence ID" value="NZ_JAGDYM010000014.1"/>
</dbReference>
<evidence type="ECO:0000256" key="5">
    <source>
        <dbReference type="PROSITE-ProRule" id="PRU00335"/>
    </source>
</evidence>
<keyword evidence="8" id="KW-1185">Reference proteome</keyword>
<dbReference type="GO" id="GO:0046677">
    <property type="term" value="P:response to antibiotic"/>
    <property type="evidence" value="ECO:0007669"/>
    <property type="project" value="InterPro"/>
</dbReference>
<dbReference type="GO" id="GO:0003700">
    <property type="term" value="F:DNA-binding transcription factor activity"/>
    <property type="evidence" value="ECO:0007669"/>
    <property type="project" value="TreeGrafter"/>
</dbReference>
<dbReference type="InterPro" id="IPR003012">
    <property type="entry name" value="Tet_transcr_reg_TetR"/>
</dbReference>
<feature type="domain" description="HTH tetR-type" evidence="6">
    <location>
        <begin position="10"/>
        <end position="70"/>
    </location>
</feature>
<evidence type="ECO:0000256" key="3">
    <source>
        <dbReference type="ARBA" id="ARBA00023125"/>
    </source>
</evidence>
<evidence type="ECO:0000313" key="8">
    <source>
        <dbReference type="Proteomes" id="UP000664382"/>
    </source>
</evidence>
<dbReference type="Pfam" id="PF00440">
    <property type="entry name" value="TetR_N"/>
    <property type="match status" value="1"/>
</dbReference>
<dbReference type="SUPFAM" id="SSF46689">
    <property type="entry name" value="Homeodomain-like"/>
    <property type="match status" value="1"/>
</dbReference>
<dbReference type="InterPro" id="IPR004111">
    <property type="entry name" value="Repressor_TetR_C"/>
</dbReference>
<dbReference type="PROSITE" id="PS50977">
    <property type="entry name" value="HTH_TETR_2"/>
    <property type="match status" value="1"/>
</dbReference>
<gene>
    <name evidence="7" type="ORF">J4H92_11975</name>
</gene>
<protein>
    <submittedName>
        <fullName evidence="7">TetR/AcrR family transcriptional regulator C-terminal domain-containing protein</fullName>
    </submittedName>
</protein>
<organism evidence="7 8">
    <name type="scientific">Leucobacter weissii</name>
    <dbReference type="NCBI Taxonomy" id="1983706"/>
    <lineage>
        <taxon>Bacteria</taxon>
        <taxon>Bacillati</taxon>
        <taxon>Actinomycetota</taxon>
        <taxon>Actinomycetes</taxon>
        <taxon>Micrococcales</taxon>
        <taxon>Microbacteriaceae</taxon>
        <taxon>Leucobacter</taxon>
    </lineage>
</organism>
<dbReference type="Pfam" id="PF02909">
    <property type="entry name" value="TetR_C_1"/>
    <property type="match status" value="1"/>
</dbReference>
<evidence type="ECO:0000259" key="6">
    <source>
        <dbReference type="PROSITE" id="PS50977"/>
    </source>
</evidence>
<reference evidence="7" key="1">
    <citation type="submission" date="2021-03" db="EMBL/GenBank/DDBJ databases">
        <title>Leucobacter chromiisoli sp. nov., isolated from chromium-containing soil of chemical plant.</title>
        <authorList>
            <person name="Xu Z."/>
        </authorList>
    </citation>
    <scope>NUCLEOTIDE SEQUENCE</scope>
    <source>
        <strain evidence="7">S27</strain>
    </source>
</reference>
<dbReference type="GO" id="GO:0000976">
    <property type="term" value="F:transcription cis-regulatory region binding"/>
    <property type="evidence" value="ECO:0007669"/>
    <property type="project" value="TreeGrafter"/>
</dbReference>
<evidence type="ECO:0000256" key="1">
    <source>
        <dbReference type="ARBA" id="ARBA00022491"/>
    </source>
</evidence>
<proteinExistence type="predicted"/>
<dbReference type="InterPro" id="IPR050109">
    <property type="entry name" value="HTH-type_TetR-like_transc_reg"/>
</dbReference>
<dbReference type="PRINTS" id="PR00400">
    <property type="entry name" value="TETREPRESSOR"/>
</dbReference>
<keyword evidence="4" id="KW-0804">Transcription</keyword>
<evidence type="ECO:0000313" key="7">
    <source>
        <dbReference type="EMBL" id="MBO1902663.1"/>
    </source>
</evidence>
<evidence type="ECO:0000256" key="4">
    <source>
        <dbReference type="ARBA" id="ARBA00023163"/>
    </source>
</evidence>
<dbReference type="EMBL" id="JAGDYM010000014">
    <property type="protein sequence ID" value="MBO1902663.1"/>
    <property type="molecule type" value="Genomic_DNA"/>
</dbReference>
<sequence length="218" mass="24051">MKPPRAVRAHITEERIVEAALELIHDEPSGTFTLSKLAKHLGISAPTIYSHVPNKQYIIERVRSRVVADIDCSSFETKPWDAALADWARSYADAFAKHPETIPLLTTNPVQAPELIAQYEVIARSLLQVGWPPGEIVAVFTVVESFVLGSVLDLVAPVQMVQPAADGDYPVLRSLIEDETDALRAKQTFELGLETLIVGFTDRLESLRAGDARRSLEP</sequence>